<dbReference type="EMBL" id="JAGIOO010000001">
    <property type="protein sequence ID" value="MBP2478331.1"/>
    <property type="molecule type" value="Genomic_DNA"/>
</dbReference>
<proteinExistence type="predicted"/>
<comment type="caution">
    <text evidence="6">The sequence shown here is derived from an EMBL/GenBank/DDBJ whole genome shotgun (WGS) entry which is preliminary data.</text>
</comment>
<gene>
    <name evidence="6" type="ORF">JOF53_007203</name>
</gene>
<evidence type="ECO:0000259" key="5">
    <source>
        <dbReference type="PROSITE" id="PS50977"/>
    </source>
</evidence>
<dbReference type="Gene3D" id="1.10.357.10">
    <property type="entry name" value="Tetracycline Repressor, domain 2"/>
    <property type="match status" value="1"/>
</dbReference>
<dbReference type="InterPro" id="IPR049445">
    <property type="entry name" value="TetR_SbtR-like_C"/>
</dbReference>
<reference evidence="6 7" key="1">
    <citation type="submission" date="2021-03" db="EMBL/GenBank/DDBJ databases">
        <title>Sequencing the genomes of 1000 actinobacteria strains.</title>
        <authorList>
            <person name="Klenk H.-P."/>
        </authorList>
    </citation>
    <scope>NUCLEOTIDE SEQUENCE [LARGE SCALE GENOMIC DNA]</scope>
    <source>
        <strain evidence="6 7">DSM 44580</strain>
    </source>
</reference>
<dbReference type="InterPro" id="IPR009057">
    <property type="entry name" value="Homeodomain-like_sf"/>
</dbReference>
<organism evidence="6 7">
    <name type="scientific">Crossiella equi</name>
    <dbReference type="NCBI Taxonomy" id="130796"/>
    <lineage>
        <taxon>Bacteria</taxon>
        <taxon>Bacillati</taxon>
        <taxon>Actinomycetota</taxon>
        <taxon>Actinomycetes</taxon>
        <taxon>Pseudonocardiales</taxon>
        <taxon>Pseudonocardiaceae</taxon>
        <taxon>Crossiella</taxon>
    </lineage>
</organism>
<dbReference type="RefSeq" id="WP_086782770.1">
    <property type="nucleotide sequence ID" value="NZ_JAGIOO010000001.1"/>
</dbReference>
<dbReference type="InterPro" id="IPR050109">
    <property type="entry name" value="HTH-type_TetR-like_transc_reg"/>
</dbReference>
<evidence type="ECO:0000256" key="4">
    <source>
        <dbReference type="PROSITE-ProRule" id="PRU00335"/>
    </source>
</evidence>
<dbReference type="InterPro" id="IPR001647">
    <property type="entry name" value="HTH_TetR"/>
</dbReference>
<keyword evidence="1" id="KW-0805">Transcription regulation</keyword>
<dbReference type="InterPro" id="IPR036271">
    <property type="entry name" value="Tet_transcr_reg_TetR-rel_C_sf"/>
</dbReference>
<keyword evidence="2 4" id="KW-0238">DNA-binding</keyword>
<dbReference type="Pfam" id="PF00440">
    <property type="entry name" value="TetR_N"/>
    <property type="match status" value="1"/>
</dbReference>
<dbReference type="PROSITE" id="PS50977">
    <property type="entry name" value="HTH_TETR_2"/>
    <property type="match status" value="1"/>
</dbReference>
<dbReference type="SUPFAM" id="SSF46689">
    <property type="entry name" value="Homeodomain-like"/>
    <property type="match status" value="1"/>
</dbReference>
<dbReference type="Pfam" id="PF21597">
    <property type="entry name" value="TetR_C_43"/>
    <property type="match status" value="1"/>
</dbReference>
<evidence type="ECO:0000256" key="2">
    <source>
        <dbReference type="ARBA" id="ARBA00023125"/>
    </source>
</evidence>
<dbReference type="PANTHER" id="PTHR30055">
    <property type="entry name" value="HTH-TYPE TRANSCRIPTIONAL REGULATOR RUTR"/>
    <property type="match status" value="1"/>
</dbReference>
<dbReference type="Proteomes" id="UP001519363">
    <property type="component" value="Unassembled WGS sequence"/>
</dbReference>
<dbReference type="PRINTS" id="PR00455">
    <property type="entry name" value="HTHTETR"/>
</dbReference>
<keyword evidence="3" id="KW-0804">Transcription</keyword>
<evidence type="ECO:0000256" key="3">
    <source>
        <dbReference type="ARBA" id="ARBA00023163"/>
    </source>
</evidence>
<evidence type="ECO:0000256" key="1">
    <source>
        <dbReference type="ARBA" id="ARBA00023015"/>
    </source>
</evidence>
<keyword evidence="7" id="KW-1185">Reference proteome</keyword>
<protein>
    <submittedName>
        <fullName evidence="6">AcrR family transcriptional regulator</fullName>
    </submittedName>
</protein>
<accession>A0ABS5AP46</accession>
<dbReference type="PANTHER" id="PTHR30055:SF234">
    <property type="entry name" value="HTH-TYPE TRANSCRIPTIONAL REGULATOR BETI"/>
    <property type="match status" value="1"/>
</dbReference>
<feature type="DNA-binding region" description="H-T-H motif" evidence="4">
    <location>
        <begin position="39"/>
        <end position="58"/>
    </location>
</feature>
<name>A0ABS5AP46_9PSEU</name>
<dbReference type="SUPFAM" id="SSF48498">
    <property type="entry name" value="Tetracyclin repressor-like, C-terminal domain"/>
    <property type="match status" value="1"/>
</dbReference>
<sequence length="190" mass="20554">MSGQDSPTGKPLRADAARNRAQILGVATEAFRERGLAVDVREIARLADVGMGTLYRHYPTKESLVEAALREKIDELTARNAEAARATEAWQGLCGVIEHTIGLMAENRAFLDGLAPEDSAIQACQQHLRESFGELVERAHAEGTLRADVDARDVGLFVLSFGPIVLATADADPDAWRRLLGVLLDGLRAP</sequence>
<feature type="domain" description="HTH tetR-type" evidence="5">
    <location>
        <begin position="17"/>
        <end position="76"/>
    </location>
</feature>
<evidence type="ECO:0000313" key="6">
    <source>
        <dbReference type="EMBL" id="MBP2478331.1"/>
    </source>
</evidence>
<evidence type="ECO:0000313" key="7">
    <source>
        <dbReference type="Proteomes" id="UP001519363"/>
    </source>
</evidence>